<organism evidence="1 2">
    <name type="scientific">Pluteus cervinus</name>
    <dbReference type="NCBI Taxonomy" id="181527"/>
    <lineage>
        <taxon>Eukaryota</taxon>
        <taxon>Fungi</taxon>
        <taxon>Dikarya</taxon>
        <taxon>Basidiomycota</taxon>
        <taxon>Agaricomycotina</taxon>
        <taxon>Agaricomycetes</taxon>
        <taxon>Agaricomycetidae</taxon>
        <taxon>Agaricales</taxon>
        <taxon>Pluteineae</taxon>
        <taxon>Pluteaceae</taxon>
        <taxon>Pluteus</taxon>
    </lineage>
</organism>
<evidence type="ECO:0000313" key="1">
    <source>
        <dbReference type="EMBL" id="TFK71294.1"/>
    </source>
</evidence>
<dbReference type="EMBL" id="ML208300">
    <property type="protein sequence ID" value="TFK71294.1"/>
    <property type="molecule type" value="Genomic_DNA"/>
</dbReference>
<keyword evidence="2" id="KW-1185">Reference proteome</keyword>
<proteinExistence type="predicted"/>
<dbReference type="Proteomes" id="UP000308600">
    <property type="component" value="Unassembled WGS sequence"/>
</dbReference>
<reference evidence="1 2" key="1">
    <citation type="journal article" date="2019" name="Nat. Ecol. Evol.">
        <title>Megaphylogeny resolves global patterns of mushroom evolution.</title>
        <authorList>
            <person name="Varga T."/>
            <person name="Krizsan K."/>
            <person name="Foldi C."/>
            <person name="Dima B."/>
            <person name="Sanchez-Garcia M."/>
            <person name="Sanchez-Ramirez S."/>
            <person name="Szollosi G.J."/>
            <person name="Szarkandi J.G."/>
            <person name="Papp V."/>
            <person name="Albert L."/>
            <person name="Andreopoulos W."/>
            <person name="Angelini C."/>
            <person name="Antonin V."/>
            <person name="Barry K.W."/>
            <person name="Bougher N.L."/>
            <person name="Buchanan P."/>
            <person name="Buyck B."/>
            <person name="Bense V."/>
            <person name="Catcheside P."/>
            <person name="Chovatia M."/>
            <person name="Cooper J."/>
            <person name="Damon W."/>
            <person name="Desjardin D."/>
            <person name="Finy P."/>
            <person name="Geml J."/>
            <person name="Haridas S."/>
            <person name="Hughes K."/>
            <person name="Justo A."/>
            <person name="Karasinski D."/>
            <person name="Kautmanova I."/>
            <person name="Kiss B."/>
            <person name="Kocsube S."/>
            <person name="Kotiranta H."/>
            <person name="LaButti K.M."/>
            <person name="Lechner B.E."/>
            <person name="Liimatainen K."/>
            <person name="Lipzen A."/>
            <person name="Lukacs Z."/>
            <person name="Mihaltcheva S."/>
            <person name="Morgado L.N."/>
            <person name="Niskanen T."/>
            <person name="Noordeloos M.E."/>
            <person name="Ohm R.A."/>
            <person name="Ortiz-Santana B."/>
            <person name="Ovrebo C."/>
            <person name="Racz N."/>
            <person name="Riley R."/>
            <person name="Savchenko A."/>
            <person name="Shiryaev A."/>
            <person name="Soop K."/>
            <person name="Spirin V."/>
            <person name="Szebenyi C."/>
            <person name="Tomsovsky M."/>
            <person name="Tulloss R.E."/>
            <person name="Uehling J."/>
            <person name="Grigoriev I.V."/>
            <person name="Vagvolgyi C."/>
            <person name="Papp T."/>
            <person name="Martin F.M."/>
            <person name="Miettinen O."/>
            <person name="Hibbett D.S."/>
            <person name="Nagy L.G."/>
        </authorList>
    </citation>
    <scope>NUCLEOTIDE SEQUENCE [LARGE SCALE GENOMIC DNA]</scope>
    <source>
        <strain evidence="1 2">NL-1719</strain>
    </source>
</reference>
<gene>
    <name evidence="1" type="ORF">BDN72DRAFT_958215</name>
</gene>
<protein>
    <submittedName>
        <fullName evidence="1">Uncharacterized protein</fullName>
    </submittedName>
</protein>
<evidence type="ECO:0000313" key="2">
    <source>
        <dbReference type="Proteomes" id="UP000308600"/>
    </source>
</evidence>
<name>A0ACD3B120_9AGAR</name>
<sequence>MYNNDNDNNSQNQGQNQGQGQGRRASETTGFDQRHTQQGYDGGSDSYDTASRGRARGASDDIGVGSGGGPASDFSQGGTTTERHESAYKGATDSPSKPYPAGARDSKSGSGNNFGDDDQYGRSSGGGTTTGTGARTGGGFDDNSQSKGTSDKDPFASSGDANAGNTTGTGAGSYGSGGYGGGGTRGTGSTGTGGSAGYGIGQTAGTTGSEGAGYSSGGQYGGNQGAGGYDSTKASTGHGTSGITTGTGAHGGGYTGSQGADQDLYAGQGQGHGKHGQDQYGAGDNVTGTGKPKLGDKIRGGAEVVTGKLTGNEGLVEKGQDRKTGF</sequence>
<accession>A0ACD3B120</accession>